<evidence type="ECO:0000313" key="3">
    <source>
        <dbReference type="EMBL" id="KAF3226993.1"/>
    </source>
</evidence>
<evidence type="ECO:0000313" key="2">
    <source>
        <dbReference type="EMBL" id="KAF3211552.1"/>
    </source>
</evidence>
<gene>
    <name evidence="3" type="ORF">TWF191_004355</name>
    <name evidence="2" type="ORF">TWF679_006356</name>
</gene>
<organism evidence="2 5">
    <name type="scientific">Orbilia oligospora</name>
    <name type="common">Nematode-trapping fungus</name>
    <name type="synonym">Arthrobotrys oligospora</name>
    <dbReference type="NCBI Taxonomy" id="2813651"/>
    <lineage>
        <taxon>Eukaryota</taxon>
        <taxon>Fungi</taxon>
        <taxon>Dikarya</taxon>
        <taxon>Ascomycota</taxon>
        <taxon>Pezizomycotina</taxon>
        <taxon>Orbiliomycetes</taxon>
        <taxon>Orbiliales</taxon>
        <taxon>Orbiliaceae</taxon>
        <taxon>Orbilia</taxon>
    </lineage>
</organism>
<dbReference type="EMBL" id="WIWT01000033">
    <property type="protein sequence ID" value="KAF3211552.1"/>
    <property type="molecule type" value="Genomic_DNA"/>
</dbReference>
<comment type="caution">
    <text evidence="2">The sequence shown here is derived from an EMBL/GenBank/DDBJ whole genome shotgun (WGS) entry which is preliminary data.</text>
</comment>
<reference evidence="2 4" key="1">
    <citation type="submission" date="2019-06" db="EMBL/GenBank/DDBJ databases">
        <authorList>
            <person name="Palmer J.M."/>
        </authorList>
    </citation>
    <scope>NUCLEOTIDE SEQUENCE</scope>
    <source>
        <strain evidence="3 4">TWF191</strain>
        <strain evidence="2">TWF679</strain>
    </source>
</reference>
<protein>
    <submittedName>
        <fullName evidence="2">Uncharacterized protein</fullName>
    </submittedName>
</protein>
<evidence type="ECO:0000313" key="5">
    <source>
        <dbReference type="Proteomes" id="UP000614610"/>
    </source>
</evidence>
<feature type="compositionally biased region" description="Polar residues" evidence="1">
    <location>
        <begin position="21"/>
        <end position="37"/>
    </location>
</feature>
<dbReference type="Proteomes" id="UP000614610">
    <property type="component" value="Unassembled WGS sequence"/>
</dbReference>
<evidence type="ECO:0000313" key="4">
    <source>
        <dbReference type="Proteomes" id="UP000483672"/>
    </source>
</evidence>
<dbReference type="EMBL" id="WIPF01000021">
    <property type="protein sequence ID" value="KAF3226993.1"/>
    <property type="molecule type" value="Genomic_DNA"/>
</dbReference>
<name>A0A6G1MM34_ORBOL</name>
<dbReference type="AlphaFoldDB" id="A0A6G1MM34"/>
<proteinExistence type="predicted"/>
<accession>A0A6G1MM34</accession>
<dbReference type="Proteomes" id="UP000483672">
    <property type="component" value="Unassembled WGS sequence"/>
</dbReference>
<feature type="region of interest" description="Disordered" evidence="1">
    <location>
        <begin position="1"/>
        <end position="70"/>
    </location>
</feature>
<sequence length="305" mass="34761">MCAESQPPQLPLEEPGAGTILKSNTPPTEGVPNSPNSPVEKLGDDEPSPKVLDPNLPDSSPDPIPQPSEEVPHLGVLEELVNLTYSGLKTRTNSILRSDAERLTGRQSIISMNRSSTRLEYKCQYLEDRHDMFITHCPFIHRAMDQLKLKPSFRPYFLCKKEKSYTKTTPLILDRFSKSIEETRAKFNRLETGDIASITVRGTDHVITEDSLPKFWIFLLKIEFKLESSWEVFHRRMKYLSKEKLGIIRLLSACRRLKAIQRDRLWVAEENPCICCDQEWEPEVWTQLGLPAISLPAGSQGFTPV</sequence>
<dbReference type="OrthoDB" id="5349374at2759"/>
<evidence type="ECO:0000256" key="1">
    <source>
        <dbReference type="SAM" id="MobiDB-lite"/>
    </source>
</evidence>